<gene>
    <name evidence="1" type="ORF">BN2614_LOCUS1</name>
</gene>
<reference evidence="1 2" key="1">
    <citation type="submission" date="2018-10" db="EMBL/GenBank/DDBJ databases">
        <authorList>
            <person name="Ekblom R."/>
            <person name="Jareborg N."/>
        </authorList>
    </citation>
    <scope>NUCLEOTIDE SEQUENCE [LARGE SCALE GENOMIC DNA]</scope>
    <source>
        <tissue evidence="1">Muscle</tissue>
    </source>
</reference>
<evidence type="ECO:0000313" key="2">
    <source>
        <dbReference type="Proteomes" id="UP000269945"/>
    </source>
</evidence>
<organism evidence="1 2">
    <name type="scientific">Gulo gulo</name>
    <name type="common">Wolverine</name>
    <name type="synonym">Gluton</name>
    <dbReference type="NCBI Taxonomy" id="48420"/>
    <lineage>
        <taxon>Eukaryota</taxon>
        <taxon>Metazoa</taxon>
        <taxon>Chordata</taxon>
        <taxon>Craniata</taxon>
        <taxon>Vertebrata</taxon>
        <taxon>Euteleostomi</taxon>
        <taxon>Mammalia</taxon>
        <taxon>Eutheria</taxon>
        <taxon>Laurasiatheria</taxon>
        <taxon>Carnivora</taxon>
        <taxon>Caniformia</taxon>
        <taxon>Musteloidea</taxon>
        <taxon>Mustelidae</taxon>
        <taxon>Guloninae</taxon>
        <taxon>Gulo</taxon>
    </lineage>
</organism>
<evidence type="ECO:0000313" key="1">
    <source>
        <dbReference type="EMBL" id="VCX41255.1"/>
    </source>
</evidence>
<accession>A0A9X9Q9Z8</accession>
<comment type="caution">
    <text evidence="1">The sequence shown here is derived from an EMBL/GenBank/DDBJ whole genome shotgun (WGS) entry which is preliminary data.</text>
</comment>
<proteinExistence type="predicted"/>
<name>A0A9X9Q9Z8_GULGU</name>
<protein>
    <submittedName>
        <fullName evidence="1">Uncharacterized protein</fullName>
    </submittedName>
</protein>
<feature type="non-terminal residue" evidence="1">
    <location>
        <position position="65"/>
    </location>
</feature>
<dbReference type="EMBL" id="CYRY02045723">
    <property type="protein sequence ID" value="VCX41255.1"/>
    <property type="molecule type" value="Genomic_DNA"/>
</dbReference>
<dbReference type="AlphaFoldDB" id="A0A9X9Q9Z8"/>
<dbReference type="Proteomes" id="UP000269945">
    <property type="component" value="Unassembled WGS sequence"/>
</dbReference>
<keyword evidence="2" id="KW-1185">Reference proteome</keyword>
<sequence>MQSQLSQCLRALYLSCGGTGTPCPAGLPPDKPALFHFLELPQDLPTCFSLCLESSLPSSLQALTS</sequence>